<protein>
    <submittedName>
        <fullName evidence="2">Uncharacterized protein</fullName>
    </submittedName>
</protein>
<feature type="region of interest" description="Disordered" evidence="1">
    <location>
        <begin position="1"/>
        <end position="30"/>
    </location>
</feature>
<reference evidence="2" key="4">
    <citation type="submission" date="2019-03" db="UniProtKB">
        <authorList>
            <consortium name="EnsemblPlants"/>
        </authorList>
    </citation>
    <scope>IDENTIFICATION</scope>
</reference>
<keyword evidence="3" id="KW-1185">Reference proteome</keyword>
<evidence type="ECO:0000256" key="1">
    <source>
        <dbReference type="SAM" id="MobiDB-lite"/>
    </source>
</evidence>
<dbReference type="Proteomes" id="UP000015105">
    <property type="component" value="Chromosome 2D"/>
</dbReference>
<dbReference type="Gramene" id="AET2Gv21204700.14">
    <property type="protein sequence ID" value="AET2Gv21204700.14"/>
    <property type="gene ID" value="AET2Gv21204700"/>
</dbReference>
<name>A0A453DDW1_AEGTS</name>
<proteinExistence type="predicted"/>
<feature type="compositionally biased region" description="Polar residues" evidence="1">
    <location>
        <begin position="21"/>
        <end position="30"/>
    </location>
</feature>
<accession>A0A453DDW1</accession>
<evidence type="ECO:0000313" key="2">
    <source>
        <dbReference type="EnsemblPlants" id="AET2Gv21204700.14"/>
    </source>
</evidence>
<dbReference type="EnsemblPlants" id="AET2Gv21204700.14">
    <property type="protein sequence ID" value="AET2Gv21204700.14"/>
    <property type="gene ID" value="AET2Gv21204700"/>
</dbReference>
<sequence length="116" mass="12507">RQSSASSGSPPGARDRAIRGESSQNQNQNQVRALLIFSPPSARRNLIPVSPSSFSPRTGRHSCPPACAFFRIYGGPTEISDSLSPAVKPRDILGLGISRWSVFLLTAVDQRFRGQG</sequence>
<organism evidence="2 3">
    <name type="scientific">Aegilops tauschii subsp. strangulata</name>
    <name type="common">Goatgrass</name>
    <dbReference type="NCBI Taxonomy" id="200361"/>
    <lineage>
        <taxon>Eukaryota</taxon>
        <taxon>Viridiplantae</taxon>
        <taxon>Streptophyta</taxon>
        <taxon>Embryophyta</taxon>
        <taxon>Tracheophyta</taxon>
        <taxon>Spermatophyta</taxon>
        <taxon>Magnoliopsida</taxon>
        <taxon>Liliopsida</taxon>
        <taxon>Poales</taxon>
        <taxon>Poaceae</taxon>
        <taxon>BOP clade</taxon>
        <taxon>Pooideae</taxon>
        <taxon>Triticodae</taxon>
        <taxon>Triticeae</taxon>
        <taxon>Triticinae</taxon>
        <taxon>Aegilops</taxon>
    </lineage>
</organism>
<reference evidence="3" key="2">
    <citation type="journal article" date="2017" name="Nat. Plants">
        <title>The Aegilops tauschii genome reveals multiple impacts of transposons.</title>
        <authorList>
            <person name="Zhao G."/>
            <person name="Zou C."/>
            <person name="Li K."/>
            <person name="Wang K."/>
            <person name="Li T."/>
            <person name="Gao L."/>
            <person name="Zhang X."/>
            <person name="Wang H."/>
            <person name="Yang Z."/>
            <person name="Liu X."/>
            <person name="Jiang W."/>
            <person name="Mao L."/>
            <person name="Kong X."/>
            <person name="Jiao Y."/>
            <person name="Jia J."/>
        </authorList>
    </citation>
    <scope>NUCLEOTIDE SEQUENCE [LARGE SCALE GENOMIC DNA]</scope>
    <source>
        <strain evidence="3">cv. AL8/78</strain>
    </source>
</reference>
<dbReference type="AlphaFoldDB" id="A0A453DDW1"/>
<reference evidence="2" key="5">
    <citation type="journal article" date="2021" name="G3 (Bethesda)">
        <title>Aegilops tauschii genome assembly Aet v5.0 features greater sequence contiguity and improved annotation.</title>
        <authorList>
            <person name="Wang L."/>
            <person name="Zhu T."/>
            <person name="Rodriguez J.C."/>
            <person name="Deal K.R."/>
            <person name="Dubcovsky J."/>
            <person name="McGuire P.E."/>
            <person name="Lux T."/>
            <person name="Spannagl M."/>
            <person name="Mayer K.F.X."/>
            <person name="Baldrich P."/>
            <person name="Meyers B.C."/>
            <person name="Huo N."/>
            <person name="Gu Y.Q."/>
            <person name="Zhou H."/>
            <person name="Devos K.M."/>
            <person name="Bennetzen J.L."/>
            <person name="Unver T."/>
            <person name="Budak H."/>
            <person name="Gulick P.J."/>
            <person name="Galiba G."/>
            <person name="Kalapos B."/>
            <person name="Nelson D.R."/>
            <person name="Li P."/>
            <person name="You F.M."/>
            <person name="Luo M.C."/>
            <person name="Dvorak J."/>
        </authorList>
    </citation>
    <scope>NUCLEOTIDE SEQUENCE [LARGE SCALE GENOMIC DNA]</scope>
    <source>
        <strain evidence="2">cv. AL8/78</strain>
    </source>
</reference>
<reference evidence="2" key="3">
    <citation type="journal article" date="2017" name="Nature">
        <title>Genome sequence of the progenitor of the wheat D genome Aegilops tauschii.</title>
        <authorList>
            <person name="Luo M.C."/>
            <person name="Gu Y.Q."/>
            <person name="Puiu D."/>
            <person name="Wang H."/>
            <person name="Twardziok S.O."/>
            <person name="Deal K.R."/>
            <person name="Huo N."/>
            <person name="Zhu T."/>
            <person name="Wang L."/>
            <person name="Wang Y."/>
            <person name="McGuire P.E."/>
            <person name="Liu S."/>
            <person name="Long H."/>
            <person name="Ramasamy R.K."/>
            <person name="Rodriguez J.C."/>
            <person name="Van S.L."/>
            <person name="Yuan L."/>
            <person name="Wang Z."/>
            <person name="Xia Z."/>
            <person name="Xiao L."/>
            <person name="Anderson O.D."/>
            <person name="Ouyang S."/>
            <person name="Liang Y."/>
            <person name="Zimin A.V."/>
            <person name="Pertea G."/>
            <person name="Qi P."/>
            <person name="Bennetzen J.L."/>
            <person name="Dai X."/>
            <person name="Dawson M.W."/>
            <person name="Muller H.G."/>
            <person name="Kugler K."/>
            <person name="Rivarola-Duarte L."/>
            <person name="Spannagl M."/>
            <person name="Mayer K.F.X."/>
            <person name="Lu F.H."/>
            <person name="Bevan M.W."/>
            <person name="Leroy P."/>
            <person name="Li P."/>
            <person name="You F.M."/>
            <person name="Sun Q."/>
            <person name="Liu Z."/>
            <person name="Lyons E."/>
            <person name="Wicker T."/>
            <person name="Salzberg S.L."/>
            <person name="Devos K.M."/>
            <person name="Dvorak J."/>
        </authorList>
    </citation>
    <scope>NUCLEOTIDE SEQUENCE [LARGE SCALE GENOMIC DNA]</scope>
    <source>
        <strain evidence="2">cv. AL8/78</strain>
    </source>
</reference>
<evidence type="ECO:0000313" key="3">
    <source>
        <dbReference type="Proteomes" id="UP000015105"/>
    </source>
</evidence>
<reference evidence="3" key="1">
    <citation type="journal article" date="2014" name="Science">
        <title>Ancient hybridizations among the ancestral genomes of bread wheat.</title>
        <authorList>
            <consortium name="International Wheat Genome Sequencing Consortium,"/>
            <person name="Marcussen T."/>
            <person name="Sandve S.R."/>
            <person name="Heier L."/>
            <person name="Spannagl M."/>
            <person name="Pfeifer M."/>
            <person name="Jakobsen K.S."/>
            <person name="Wulff B.B."/>
            <person name="Steuernagel B."/>
            <person name="Mayer K.F."/>
            <person name="Olsen O.A."/>
        </authorList>
    </citation>
    <scope>NUCLEOTIDE SEQUENCE [LARGE SCALE GENOMIC DNA]</scope>
    <source>
        <strain evidence="3">cv. AL8/78</strain>
    </source>
</reference>
<feature type="compositionally biased region" description="Low complexity" evidence="1">
    <location>
        <begin position="1"/>
        <end position="12"/>
    </location>
</feature>